<proteinExistence type="predicted"/>
<sequence>MVDGAAPTESRLEGTPRAHVSHSTRSELTEGVAVSSPALSTASRRSRTSNCASPRVSPYPQRDRTPPQRLQDEASPATNAASPSAHRTAAQHRLQLVIQPIVKNTIGQRDTSGEALDVFAVNGATFNDIIRKIWTKFSCRVKGQAVKRDGTWSVEEPLEQSWSKVMQFENGRHLVDSTKNSQAWNRWIASARGETVKLMIYQYGLAIAKAQDLEKFLTACIRPVQTDRSGAAAESSLQEVVEELKKKFGVQHFRLTQLCGECGRKTLFDLWIDRHEIVRY</sequence>
<reference evidence="2" key="1">
    <citation type="submission" date="2020-03" db="EMBL/GenBank/DDBJ databases">
        <title>Hybrid Assembly of Korean Phytophthora infestans isolates.</title>
        <authorList>
            <person name="Prokchorchik M."/>
            <person name="Lee Y."/>
            <person name="Seo J."/>
            <person name="Cho J.-H."/>
            <person name="Park Y.-E."/>
            <person name="Jang D.-C."/>
            <person name="Im J.-S."/>
            <person name="Choi J.-G."/>
            <person name="Park H.-J."/>
            <person name="Lee G.-B."/>
            <person name="Lee Y.-G."/>
            <person name="Hong S.-Y."/>
            <person name="Cho K."/>
            <person name="Sohn K.H."/>
        </authorList>
    </citation>
    <scope>NUCLEOTIDE SEQUENCE</scope>
    <source>
        <strain evidence="2">KR_2_A2</strain>
    </source>
</reference>
<name>A0A8S9UJS1_PHYIN</name>
<evidence type="ECO:0000313" key="2">
    <source>
        <dbReference type="EMBL" id="KAF4139727.1"/>
    </source>
</evidence>
<dbReference type="AlphaFoldDB" id="A0A8S9UJS1"/>
<gene>
    <name evidence="2" type="ORF">GN958_ATG11212</name>
</gene>
<feature type="compositionally biased region" description="Low complexity" evidence="1">
    <location>
        <begin position="74"/>
        <end position="85"/>
    </location>
</feature>
<comment type="caution">
    <text evidence="2">The sequence shown here is derived from an EMBL/GenBank/DDBJ whole genome shotgun (WGS) entry which is preliminary data.</text>
</comment>
<dbReference type="Proteomes" id="UP000704712">
    <property type="component" value="Unassembled WGS sequence"/>
</dbReference>
<evidence type="ECO:0000313" key="3">
    <source>
        <dbReference type="Proteomes" id="UP000704712"/>
    </source>
</evidence>
<evidence type="ECO:0000256" key="1">
    <source>
        <dbReference type="SAM" id="MobiDB-lite"/>
    </source>
</evidence>
<organism evidence="2 3">
    <name type="scientific">Phytophthora infestans</name>
    <name type="common">Potato late blight agent</name>
    <name type="synonym">Botrytis infestans</name>
    <dbReference type="NCBI Taxonomy" id="4787"/>
    <lineage>
        <taxon>Eukaryota</taxon>
        <taxon>Sar</taxon>
        <taxon>Stramenopiles</taxon>
        <taxon>Oomycota</taxon>
        <taxon>Peronosporomycetes</taxon>
        <taxon>Peronosporales</taxon>
        <taxon>Peronosporaceae</taxon>
        <taxon>Phytophthora</taxon>
    </lineage>
</organism>
<dbReference type="EMBL" id="JAACNO010001551">
    <property type="protein sequence ID" value="KAF4139727.1"/>
    <property type="molecule type" value="Genomic_DNA"/>
</dbReference>
<accession>A0A8S9UJS1</accession>
<feature type="compositionally biased region" description="Basic and acidic residues" evidence="1">
    <location>
        <begin position="61"/>
        <end position="72"/>
    </location>
</feature>
<feature type="region of interest" description="Disordered" evidence="1">
    <location>
        <begin position="1"/>
        <end position="90"/>
    </location>
</feature>
<protein>
    <submittedName>
        <fullName evidence="2">Uncharacterized protein</fullName>
    </submittedName>
</protein>
<feature type="compositionally biased region" description="Low complexity" evidence="1">
    <location>
        <begin position="35"/>
        <end position="53"/>
    </location>
</feature>